<protein>
    <recommendedName>
        <fullName evidence="5">Leucine Rich repeats (2 copies)</fullName>
    </recommendedName>
</protein>
<dbReference type="EMBL" id="PHHC01000079">
    <property type="protein sequence ID" value="PPE03987.1"/>
    <property type="molecule type" value="Genomic_DNA"/>
</dbReference>
<dbReference type="AlphaFoldDB" id="A0A2S5R9L0"/>
<organism evidence="3 4">
    <name type="scientific">Holospora curviuscula</name>
    <dbReference type="NCBI Taxonomy" id="1082868"/>
    <lineage>
        <taxon>Bacteria</taxon>
        <taxon>Pseudomonadati</taxon>
        <taxon>Pseudomonadota</taxon>
        <taxon>Alphaproteobacteria</taxon>
        <taxon>Holosporales</taxon>
        <taxon>Holosporaceae</taxon>
        <taxon>Holospora</taxon>
    </lineage>
</organism>
<proteinExistence type="predicted"/>
<feature type="chain" id="PRO_5015778853" description="Leucine Rich repeats (2 copies)" evidence="2">
    <location>
        <begin position="22"/>
        <end position="1176"/>
    </location>
</feature>
<feature type="signal peptide" evidence="2">
    <location>
        <begin position="1"/>
        <end position="21"/>
    </location>
</feature>
<accession>A0A2S5R9L0</accession>
<evidence type="ECO:0000256" key="2">
    <source>
        <dbReference type="SAM" id="SignalP"/>
    </source>
</evidence>
<dbReference type="Proteomes" id="UP000239425">
    <property type="component" value="Unassembled WGS sequence"/>
</dbReference>
<evidence type="ECO:0000313" key="4">
    <source>
        <dbReference type="Proteomes" id="UP000239425"/>
    </source>
</evidence>
<keyword evidence="2" id="KW-0732">Signal</keyword>
<keyword evidence="4" id="KW-1185">Reference proteome</keyword>
<comment type="caution">
    <text evidence="3">The sequence shown here is derived from an EMBL/GenBank/DDBJ whole genome shotgun (WGS) entry which is preliminary data.</text>
</comment>
<feature type="compositionally biased region" description="Basic and acidic residues" evidence="1">
    <location>
        <begin position="1165"/>
        <end position="1176"/>
    </location>
</feature>
<evidence type="ECO:0000313" key="3">
    <source>
        <dbReference type="EMBL" id="PPE03987.1"/>
    </source>
</evidence>
<feature type="region of interest" description="Disordered" evidence="1">
    <location>
        <begin position="1152"/>
        <end position="1176"/>
    </location>
</feature>
<name>A0A2S5R9L0_9PROT</name>
<feature type="compositionally biased region" description="Polar residues" evidence="1">
    <location>
        <begin position="1152"/>
        <end position="1164"/>
    </location>
</feature>
<evidence type="ECO:0000256" key="1">
    <source>
        <dbReference type="SAM" id="MobiDB-lite"/>
    </source>
</evidence>
<dbReference type="RefSeq" id="WP_104206610.1">
    <property type="nucleotide sequence ID" value="NZ_PHHC01000079.1"/>
</dbReference>
<evidence type="ECO:0008006" key="5">
    <source>
        <dbReference type="Google" id="ProtNLM"/>
    </source>
</evidence>
<reference evidence="3 4" key="1">
    <citation type="submission" date="2017-11" db="EMBL/GenBank/DDBJ databases">
        <title>Comparative genomic analysis of Holospora spp., intranuclear symbionts of paramecia.</title>
        <authorList>
            <person name="Garushyants S.K."/>
            <person name="Beliavskaya A."/>
            <person name="Malko D.B."/>
            <person name="Logacheva M.D."/>
            <person name="Rautian M.S."/>
            <person name="Gelfand M.S."/>
        </authorList>
    </citation>
    <scope>NUCLEOTIDE SEQUENCE [LARGE SCALE GENOMIC DNA]</scope>
    <source>
        <strain evidence="4">02AZ16</strain>
    </source>
</reference>
<sequence length="1176" mass="139008">MKKIKSLLFFLALLTSNTVILATSSLEGQQEQDELPDDDSGVMLAMAAFEGQQEPVELPYESVLQSYLAPHNRRSVFQSLKFSPNTIDAMLQIEPHLTDKLLGSELTQQIRASRHLPTAAFVKLLTLFHPPIFTIERLFILPNANAQIVQFLQRPQQWIQTILNLKLPCPELENDQYPSPAQIQELQQLPNTAVLSSEQAQRFVKHFYPRIYKILRFNTEQSTNFMQLSYPRRQQLLEYSPNTIDNILRIEPYHIQLLTDGQFEDLLHINPDHFKKFRHLSSSQVYKLRGLEVQKVDKVLNFELEQIQQILELELGQIKRIIELDPDEVTRVLGFTLPHRQRILMAEAPGIKKFLQFDDAECGFFLDGPPQWFYMVQELLVENSYFFRLKTLGMNYWERLFDFTPYKVTALLNIFDNNTRRQILELNTFKPILKILSYDAFKNFLSCKPQERETLTQFRNFLTDKFPQKEMLTEFISSQIETILNLESSSRGKILTLMLEEIEKFCDLVPEHREVIARENMSESIQKILKFRDFEEIKPFSIDKFNNLLYLTPEEIETLNQLTSLQSAEILNLKSYYERKILTLMPEEIGKFLQFLPNHRTALLKVENFSESIQKILQFCDLEEIKSFSDHQFYNLLKRTPEEIKKLNHLTCIEREEILNLESYQQSKILTLMPEEIKKFYDLVPEHRALFVKLPRENMSEKIQKILKFRDFKEITPFSIDKFNNLLNCTLAEINTLNQLTSLQSAEILNLHSYYQSKILTLMPEEIRKFLQFLPNHREALLRVENMSESIQKILQFCDLEEIKSFSDHQFNNLLKRTPEEMKTLSRLTCIEREEILNFQFDNDTKKMLTLMLEEIKKFCDLVPEHRALLVKLPRENMSEKIQKILKFRDFKEIKPFSIDKFNNLLYLTPEEIETLNQLTSLQSAEILNLNSYYERKILTLMPEEIRKFLQFLPNHRTALLRVENFSESIQKILQFCDLEEIKSFSDHQFYNLLKRTPEEMKTLNRLTCIEREKILNFQLYDDTEKLLTLMLEEIKKFCDLVPEHREVLLKLARENMSESIQKILKFRDFKEITPFSMDKFNNLLNCTLEEINTLNQLTSLQSAEILNLDSYYESEILTLMPEEIGERLNILSKQRKQVLCNAEELKQQMTTAVPQDQQCSVTSSKKDPSKAQFEE</sequence>
<gene>
    <name evidence="3" type="ORF">HCUR_00522</name>
</gene>